<protein>
    <submittedName>
        <fullName evidence="2">Uncharacterized protein</fullName>
    </submittedName>
</protein>
<evidence type="ECO:0000313" key="1">
    <source>
        <dbReference type="EMBL" id="QJA71303.1"/>
    </source>
</evidence>
<gene>
    <name evidence="1" type="ORF">MM415A03281_0012</name>
    <name evidence="2" type="ORF">MM415B04004_0012</name>
</gene>
<accession>A0A6M3LKC6</accession>
<reference evidence="2" key="1">
    <citation type="submission" date="2020-03" db="EMBL/GenBank/DDBJ databases">
        <title>The deep terrestrial virosphere.</title>
        <authorList>
            <person name="Holmfeldt K."/>
            <person name="Nilsson E."/>
            <person name="Simone D."/>
            <person name="Lopez-Fernandez M."/>
            <person name="Wu X."/>
            <person name="de Brujin I."/>
            <person name="Lundin D."/>
            <person name="Andersson A."/>
            <person name="Bertilsson S."/>
            <person name="Dopson M."/>
        </authorList>
    </citation>
    <scope>NUCLEOTIDE SEQUENCE</scope>
    <source>
        <strain evidence="1">MM415A03281</strain>
        <strain evidence="2">MM415B04004</strain>
    </source>
</reference>
<dbReference type="EMBL" id="MT141862">
    <property type="protein sequence ID" value="QJA71303.1"/>
    <property type="molecule type" value="Genomic_DNA"/>
</dbReference>
<dbReference type="EMBL" id="MT143202">
    <property type="protein sequence ID" value="QJA94092.1"/>
    <property type="molecule type" value="Genomic_DNA"/>
</dbReference>
<proteinExistence type="predicted"/>
<organism evidence="2">
    <name type="scientific">viral metagenome</name>
    <dbReference type="NCBI Taxonomy" id="1070528"/>
    <lineage>
        <taxon>unclassified sequences</taxon>
        <taxon>metagenomes</taxon>
        <taxon>organismal metagenomes</taxon>
    </lineage>
</organism>
<evidence type="ECO:0000313" key="2">
    <source>
        <dbReference type="EMBL" id="QJA94092.1"/>
    </source>
</evidence>
<name>A0A6M3LKC6_9ZZZZ</name>
<dbReference type="AlphaFoldDB" id="A0A6M3LKC6"/>
<sequence length="51" mass="6605">MKSKLIHHPYRSYNREEDKWQWTVEVHYQELRKYTFDSREEAEEFKEKDKR</sequence>